<sequence length="196" mass="23189">MAKSNEEIFSFRIVDADHYVTKPNKFMDISYSSLYKEELNQVPILRIFGVTKFGQKCCIHIHQVYPYIYIKYAGSLDPEKVHDYMIKLFHAINQVLNMTNSNSKTKINLHHVYNIELIQGIPFYGFYHNYEHFLKISLLNPDFKKKLITALEKGLIFGKVFQPYEGHIPFKLQAFIDNYLSGFDFIHLKNIHFRNQ</sequence>
<evidence type="ECO:0000259" key="3">
    <source>
        <dbReference type="Pfam" id="PF24065"/>
    </source>
</evidence>
<dbReference type="Pfam" id="PF24065">
    <property type="entry name" value="REV3_N"/>
    <property type="match status" value="1"/>
</dbReference>
<dbReference type="GO" id="GO:0042276">
    <property type="term" value="P:error-prone translesion synthesis"/>
    <property type="evidence" value="ECO:0007669"/>
    <property type="project" value="TreeGrafter"/>
</dbReference>
<dbReference type="GO" id="GO:0000724">
    <property type="term" value="P:double-strand break repair via homologous recombination"/>
    <property type="evidence" value="ECO:0007669"/>
    <property type="project" value="TreeGrafter"/>
</dbReference>
<organism evidence="4 5">
    <name type="scientific">Piromyces finnis</name>
    <dbReference type="NCBI Taxonomy" id="1754191"/>
    <lineage>
        <taxon>Eukaryota</taxon>
        <taxon>Fungi</taxon>
        <taxon>Fungi incertae sedis</taxon>
        <taxon>Chytridiomycota</taxon>
        <taxon>Chytridiomycota incertae sedis</taxon>
        <taxon>Neocallimastigomycetes</taxon>
        <taxon>Neocallimastigales</taxon>
        <taxon>Neocallimastigaceae</taxon>
        <taxon>Piromyces</taxon>
    </lineage>
</organism>
<evidence type="ECO:0000313" key="5">
    <source>
        <dbReference type="Proteomes" id="UP000193719"/>
    </source>
</evidence>
<reference evidence="4 5" key="2">
    <citation type="submission" date="2016-08" db="EMBL/GenBank/DDBJ databases">
        <title>Pervasive Adenine N6-methylation of Active Genes in Fungi.</title>
        <authorList>
            <consortium name="DOE Joint Genome Institute"/>
            <person name="Mondo S.J."/>
            <person name="Dannebaum R.O."/>
            <person name="Kuo R.C."/>
            <person name="Labutti K."/>
            <person name="Haridas S."/>
            <person name="Kuo A."/>
            <person name="Salamov A."/>
            <person name="Ahrendt S.R."/>
            <person name="Lipzen A."/>
            <person name="Sullivan W."/>
            <person name="Andreopoulos W.B."/>
            <person name="Clum A."/>
            <person name="Lindquist E."/>
            <person name="Daum C."/>
            <person name="Ramamoorthy G.K."/>
            <person name="Gryganskyi A."/>
            <person name="Culley D."/>
            <person name="Magnuson J.K."/>
            <person name="James T.Y."/>
            <person name="O'Malley M.A."/>
            <person name="Stajich J.E."/>
            <person name="Spatafora J.W."/>
            <person name="Visel A."/>
            <person name="Grigoriev I.V."/>
        </authorList>
    </citation>
    <scope>NUCLEOTIDE SEQUENCE [LARGE SCALE GENOMIC DNA]</scope>
    <source>
        <strain evidence="5">finn</strain>
    </source>
</reference>
<dbReference type="GO" id="GO:0003887">
    <property type="term" value="F:DNA-directed DNA polymerase activity"/>
    <property type="evidence" value="ECO:0007669"/>
    <property type="project" value="UniProtKB-EC"/>
</dbReference>
<protein>
    <submittedName>
        <fullName evidence="4">Ribonuclease H-like protein</fullName>
    </submittedName>
</protein>
<dbReference type="EMBL" id="MCFH01000033">
    <property type="protein sequence ID" value="ORX46865.1"/>
    <property type="molecule type" value="Genomic_DNA"/>
</dbReference>
<accession>A0A1Y1V595</accession>
<dbReference type="STRING" id="1754191.A0A1Y1V595"/>
<comment type="catalytic activity">
    <reaction evidence="1">
        <text>DNA(n) + a 2'-deoxyribonucleoside 5'-triphosphate = DNA(n+1) + diphosphate</text>
        <dbReference type="Rhea" id="RHEA:22508"/>
        <dbReference type="Rhea" id="RHEA-COMP:17339"/>
        <dbReference type="Rhea" id="RHEA-COMP:17340"/>
        <dbReference type="ChEBI" id="CHEBI:33019"/>
        <dbReference type="ChEBI" id="CHEBI:61560"/>
        <dbReference type="ChEBI" id="CHEBI:173112"/>
        <dbReference type="EC" id="2.7.7.7"/>
    </reaction>
</comment>
<dbReference type="InterPro" id="IPR030559">
    <property type="entry name" value="PolZ_Rev3"/>
</dbReference>
<dbReference type="InterPro" id="IPR056447">
    <property type="entry name" value="REV3_N"/>
</dbReference>
<dbReference type="OrthoDB" id="2414538at2759"/>
<keyword evidence="5" id="KW-1185">Reference proteome</keyword>
<reference evidence="4 5" key="1">
    <citation type="submission" date="2016-08" db="EMBL/GenBank/DDBJ databases">
        <title>Genomes of anaerobic fungi encode conserved fungal cellulosomes for biomass hydrolysis.</title>
        <authorList>
            <consortium name="DOE Joint Genome Institute"/>
            <person name="Haitjema C.H."/>
            <person name="Gilmore S.P."/>
            <person name="Henske J.K."/>
            <person name="Solomon K.V."/>
            <person name="De Groot R."/>
            <person name="Kuo A."/>
            <person name="Mondo S.J."/>
            <person name="Salamov A.A."/>
            <person name="Labutti K."/>
            <person name="Zhao Z."/>
            <person name="Chiniquy J."/>
            <person name="Barry K."/>
            <person name="Brewer H.M."/>
            <person name="Purvine S.O."/>
            <person name="Wright A.T."/>
            <person name="Boxma B."/>
            <person name="Van Alen T."/>
            <person name="Hackstein J.H."/>
            <person name="Baker S.E."/>
            <person name="Grigoriev I.V."/>
            <person name="O'Malley M.A."/>
        </authorList>
    </citation>
    <scope>NUCLEOTIDE SEQUENCE [LARGE SCALE GENOMIC DNA]</scope>
    <source>
        <strain evidence="5">finn</strain>
    </source>
</reference>
<dbReference type="AlphaFoldDB" id="A0A1Y1V595"/>
<dbReference type="Proteomes" id="UP000193719">
    <property type="component" value="Unassembled WGS sequence"/>
</dbReference>
<evidence type="ECO:0000313" key="4">
    <source>
        <dbReference type="EMBL" id="ORX46865.1"/>
    </source>
</evidence>
<dbReference type="GO" id="GO:0005634">
    <property type="term" value="C:nucleus"/>
    <property type="evidence" value="ECO:0007669"/>
    <property type="project" value="TreeGrafter"/>
</dbReference>
<dbReference type="GO" id="GO:0016035">
    <property type="term" value="C:zeta DNA polymerase complex"/>
    <property type="evidence" value="ECO:0007669"/>
    <property type="project" value="InterPro"/>
</dbReference>
<dbReference type="PANTHER" id="PTHR45812">
    <property type="entry name" value="DNA POLYMERASE ZETA CATALYTIC SUBUNIT"/>
    <property type="match status" value="1"/>
</dbReference>
<feature type="domain" description="DNA polymerase zeta catalytic subunit N-terminal" evidence="3">
    <location>
        <begin position="9"/>
        <end position="62"/>
    </location>
</feature>
<proteinExistence type="predicted"/>
<name>A0A1Y1V595_9FUNG</name>
<evidence type="ECO:0000259" key="2">
    <source>
        <dbReference type="Pfam" id="PF24055"/>
    </source>
</evidence>
<feature type="domain" description="DNA polymerase delta/zeta catalytic subunit N-terminal" evidence="2">
    <location>
        <begin position="63"/>
        <end position="142"/>
    </location>
</feature>
<dbReference type="InterPro" id="IPR012337">
    <property type="entry name" value="RNaseH-like_sf"/>
</dbReference>
<dbReference type="PANTHER" id="PTHR45812:SF1">
    <property type="entry name" value="DNA POLYMERASE ZETA CATALYTIC SUBUNIT"/>
    <property type="match status" value="1"/>
</dbReference>
<comment type="caution">
    <text evidence="4">The sequence shown here is derived from an EMBL/GenBank/DDBJ whole genome shotgun (WGS) entry which is preliminary data.</text>
</comment>
<dbReference type="Gene3D" id="3.30.342.10">
    <property type="entry name" value="DNA Polymerase, chain B, domain 1"/>
    <property type="match status" value="1"/>
</dbReference>
<gene>
    <name evidence="4" type="ORF">BCR36DRAFT_98821</name>
</gene>
<evidence type="ECO:0000256" key="1">
    <source>
        <dbReference type="ARBA" id="ARBA00049244"/>
    </source>
</evidence>
<dbReference type="InterPro" id="IPR056435">
    <property type="entry name" value="DPOD/Z_N"/>
</dbReference>
<dbReference type="SUPFAM" id="SSF53098">
    <property type="entry name" value="Ribonuclease H-like"/>
    <property type="match status" value="1"/>
</dbReference>
<dbReference type="Pfam" id="PF24055">
    <property type="entry name" value="POL3_N"/>
    <property type="match status" value="1"/>
</dbReference>